<sequence length="163" mass="17967">MSRLTQFVFVHSSLAPFVPLRTACRGRTLVYAYSKQPSACSRQPDMYSGEIWGAGCGCCARPRRWWYPSYAGGARCAGPGVCGTRSLEVQLAVSGDAGRVGRVTRLGFDCCSSKMFDVGAGALFDEDLQVFFETAPRPFRGWVLSEMKGGILYIRCHVSHWSF</sequence>
<organism evidence="1 2">
    <name type="scientific">Leucogyrophana mollusca</name>
    <dbReference type="NCBI Taxonomy" id="85980"/>
    <lineage>
        <taxon>Eukaryota</taxon>
        <taxon>Fungi</taxon>
        <taxon>Dikarya</taxon>
        <taxon>Basidiomycota</taxon>
        <taxon>Agaricomycotina</taxon>
        <taxon>Agaricomycetes</taxon>
        <taxon>Agaricomycetidae</taxon>
        <taxon>Boletales</taxon>
        <taxon>Boletales incertae sedis</taxon>
        <taxon>Leucogyrophana</taxon>
    </lineage>
</organism>
<dbReference type="EMBL" id="MU266448">
    <property type="protein sequence ID" value="KAH7923596.1"/>
    <property type="molecule type" value="Genomic_DNA"/>
</dbReference>
<proteinExistence type="predicted"/>
<dbReference type="Proteomes" id="UP000790709">
    <property type="component" value="Unassembled WGS sequence"/>
</dbReference>
<name>A0ACB8BEJ7_9AGAM</name>
<comment type="caution">
    <text evidence="1">The sequence shown here is derived from an EMBL/GenBank/DDBJ whole genome shotgun (WGS) entry which is preliminary data.</text>
</comment>
<accession>A0ACB8BEJ7</accession>
<evidence type="ECO:0000313" key="1">
    <source>
        <dbReference type="EMBL" id="KAH7923596.1"/>
    </source>
</evidence>
<reference evidence="1" key="1">
    <citation type="journal article" date="2021" name="New Phytol.">
        <title>Evolutionary innovations through gain and loss of genes in the ectomycorrhizal Boletales.</title>
        <authorList>
            <person name="Wu G."/>
            <person name="Miyauchi S."/>
            <person name="Morin E."/>
            <person name="Kuo A."/>
            <person name="Drula E."/>
            <person name="Varga T."/>
            <person name="Kohler A."/>
            <person name="Feng B."/>
            <person name="Cao Y."/>
            <person name="Lipzen A."/>
            <person name="Daum C."/>
            <person name="Hundley H."/>
            <person name="Pangilinan J."/>
            <person name="Johnson J."/>
            <person name="Barry K."/>
            <person name="LaButti K."/>
            <person name="Ng V."/>
            <person name="Ahrendt S."/>
            <person name="Min B."/>
            <person name="Choi I.G."/>
            <person name="Park H."/>
            <person name="Plett J.M."/>
            <person name="Magnuson J."/>
            <person name="Spatafora J.W."/>
            <person name="Nagy L.G."/>
            <person name="Henrissat B."/>
            <person name="Grigoriev I.V."/>
            <person name="Yang Z.L."/>
            <person name="Xu J."/>
            <person name="Martin F.M."/>
        </authorList>
    </citation>
    <scope>NUCLEOTIDE SEQUENCE</scope>
    <source>
        <strain evidence="1">KUC20120723A-06</strain>
    </source>
</reference>
<protein>
    <submittedName>
        <fullName evidence="1">Uncharacterized protein</fullName>
    </submittedName>
</protein>
<evidence type="ECO:0000313" key="2">
    <source>
        <dbReference type="Proteomes" id="UP000790709"/>
    </source>
</evidence>
<keyword evidence="2" id="KW-1185">Reference proteome</keyword>
<gene>
    <name evidence="1" type="ORF">BV22DRAFT_572283</name>
</gene>